<dbReference type="Gene3D" id="3.40.50.300">
    <property type="entry name" value="P-loop containing nucleotide triphosphate hydrolases"/>
    <property type="match status" value="1"/>
</dbReference>
<keyword evidence="1" id="KW-0680">Restriction system</keyword>
<dbReference type="InterPro" id="IPR027417">
    <property type="entry name" value="P-loop_NTPase"/>
</dbReference>
<reference evidence="4" key="1">
    <citation type="journal article" date="2013" name="Environ. Microbiol.">
        <title>Microbiota from the distal guts of lean and obese adolescents exhibit partial functional redundancy besides clear differences in community structure.</title>
        <authorList>
            <person name="Ferrer M."/>
            <person name="Ruiz A."/>
            <person name="Lanza F."/>
            <person name="Haange S.B."/>
            <person name="Oberbach A."/>
            <person name="Till H."/>
            <person name="Bargiela R."/>
            <person name="Campoy C."/>
            <person name="Segura M.T."/>
            <person name="Richter M."/>
            <person name="von Bergen M."/>
            <person name="Seifert J."/>
            <person name="Suarez A."/>
        </authorList>
    </citation>
    <scope>NUCLEOTIDE SEQUENCE</scope>
</reference>
<dbReference type="InterPro" id="IPR055180">
    <property type="entry name" value="HsdR_RecA-like_helicase_dom_2"/>
</dbReference>
<sequence length="210" mass="24264">MVNMFLTGFDATTLNTLWVDKNLRYHGLLQAYSRTNRILNSVKTYGNIVCFRNLEDATNKCLALFGDPTAKGVSILRPFEDYFDGYDEVKEDENGEERQEHVKGYTEYLEELRELAQPGEMPLTDADKKLFIKLFGGILKIRNLLTSFDQFAGQDPLSERNLQDYTSIYLSLRDWAKENAESGDKTNINDDIEFEMELVKQVEVNIDYIL</sequence>
<accession>K1T0D9</accession>
<dbReference type="InterPro" id="IPR051268">
    <property type="entry name" value="Type-I_R_enzyme_R_subunit"/>
</dbReference>
<gene>
    <name evidence="4" type="ORF">OBE_08633</name>
</gene>
<dbReference type="EMBL" id="AJWZ01005960">
    <property type="protein sequence ID" value="EKC61129.1"/>
    <property type="molecule type" value="Genomic_DNA"/>
</dbReference>
<evidence type="ECO:0000259" key="2">
    <source>
        <dbReference type="Pfam" id="PF12008"/>
    </source>
</evidence>
<evidence type="ECO:0000256" key="1">
    <source>
        <dbReference type="ARBA" id="ARBA00022747"/>
    </source>
</evidence>
<dbReference type="AlphaFoldDB" id="K1T0D9"/>
<dbReference type="PANTHER" id="PTHR30195:SF16">
    <property type="entry name" value="TYPE I RESTRICTION ENZYME ENDONUCLEASE SUBUNIT"/>
    <property type="match status" value="1"/>
</dbReference>
<evidence type="ECO:0000313" key="4">
    <source>
        <dbReference type="EMBL" id="EKC61129.1"/>
    </source>
</evidence>
<protein>
    <submittedName>
        <fullName evidence="4">Type I site-specific deoxyribonuclease, HsdR</fullName>
    </submittedName>
</protein>
<feature type="domain" description="Type I restriction enzyme R protein C-terminal" evidence="2">
    <location>
        <begin position="76"/>
        <end position="210"/>
    </location>
</feature>
<dbReference type="Pfam" id="PF12008">
    <property type="entry name" value="EcoR124_C"/>
    <property type="match status" value="1"/>
</dbReference>
<dbReference type="InterPro" id="IPR022625">
    <property type="entry name" value="TypeI_RM_Rsu_C"/>
</dbReference>
<comment type="caution">
    <text evidence="4">The sequence shown here is derived from an EMBL/GenBank/DDBJ whole genome shotgun (WGS) entry which is preliminary data.</text>
</comment>
<evidence type="ECO:0000259" key="3">
    <source>
        <dbReference type="Pfam" id="PF22679"/>
    </source>
</evidence>
<name>K1T0D9_9ZZZZ</name>
<organism evidence="4">
    <name type="scientific">human gut metagenome</name>
    <dbReference type="NCBI Taxonomy" id="408170"/>
    <lineage>
        <taxon>unclassified sequences</taxon>
        <taxon>metagenomes</taxon>
        <taxon>organismal metagenomes</taxon>
    </lineage>
</organism>
<dbReference type="CDD" id="cd18800">
    <property type="entry name" value="SF2_C_EcoR124I-like"/>
    <property type="match status" value="1"/>
</dbReference>
<dbReference type="Gene3D" id="1.20.58.2040">
    <property type="match status" value="1"/>
</dbReference>
<feature type="domain" description="Restriction endonuclease type I HsdR second RecA-like helicase" evidence="3">
    <location>
        <begin position="2"/>
        <end position="53"/>
    </location>
</feature>
<feature type="non-terminal residue" evidence="4">
    <location>
        <position position="210"/>
    </location>
</feature>
<proteinExistence type="predicted"/>
<dbReference type="GO" id="GO:0009307">
    <property type="term" value="P:DNA restriction-modification system"/>
    <property type="evidence" value="ECO:0007669"/>
    <property type="project" value="UniProtKB-KW"/>
</dbReference>
<dbReference type="PANTHER" id="PTHR30195">
    <property type="entry name" value="TYPE I SITE-SPECIFIC DEOXYRIBONUCLEASE PROTEIN SUBUNIT M AND R"/>
    <property type="match status" value="1"/>
</dbReference>
<dbReference type="Pfam" id="PF22679">
    <property type="entry name" value="T1R_D3-like"/>
    <property type="match status" value="1"/>
</dbReference>